<dbReference type="Proteomes" id="UP001359559">
    <property type="component" value="Unassembled WGS sequence"/>
</dbReference>
<accession>A0AAN9FMG6</accession>
<sequence length="67" mass="7194">MGTVCGYLREDGVELGGLILSTYRGPGRPPAVASGASPFVPKSAALLDQRLIQPGWSWWTQLAPRQL</sequence>
<comment type="caution">
    <text evidence="1">The sequence shown here is derived from an EMBL/GenBank/DDBJ whole genome shotgun (WGS) entry which is preliminary data.</text>
</comment>
<dbReference type="AlphaFoldDB" id="A0AAN9FMG6"/>
<gene>
    <name evidence="1" type="ORF">RJT34_24118</name>
</gene>
<keyword evidence="2" id="KW-1185">Reference proteome</keyword>
<evidence type="ECO:0000313" key="1">
    <source>
        <dbReference type="EMBL" id="KAK7279074.1"/>
    </source>
</evidence>
<protein>
    <submittedName>
        <fullName evidence="1">Uncharacterized protein</fullName>
    </submittedName>
</protein>
<evidence type="ECO:0000313" key="2">
    <source>
        <dbReference type="Proteomes" id="UP001359559"/>
    </source>
</evidence>
<dbReference type="EMBL" id="JAYKXN010000006">
    <property type="protein sequence ID" value="KAK7279074.1"/>
    <property type="molecule type" value="Genomic_DNA"/>
</dbReference>
<reference evidence="1 2" key="1">
    <citation type="submission" date="2024-01" db="EMBL/GenBank/DDBJ databases">
        <title>The genomes of 5 underutilized Papilionoideae crops provide insights into root nodulation and disease resistance.</title>
        <authorList>
            <person name="Yuan L."/>
        </authorList>
    </citation>
    <scope>NUCLEOTIDE SEQUENCE [LARGE SCALE GENOMIC DNA]</scope>
    <source>
        <strain evidence="1">LY-2023</strain>
        <tissue evidence="1">Leaf</tissue>
    </source>
</reference>
<organism evidence="1 2">
    <name type="scientific">Clitoria ternatea</name>
    <name type="common">Butterfly pea</name>
    <dbReference type="NCBI Taxonomy" id="43366"/>
    <lineage>
        <taxon>Eukaryota</taxon>
        <taxon>Viridiplantae</taxon>
        <taxon>Streptophyta</taxon>
        <taxon>Embryophyta</taxon>
        <taxon>Tracheophyta</taxon>
        <taxon>Spermatophyta</taxon>
        <taxon>Magnoliopsida</taxon>
        <taxon>eudicotyledons</taxon>
        <taxon>Gunneridae</taxon>
        <taxon>Pentapetalae</taxon>
        <taxon>rosids</taxon>
        <taxon>fabids</taxon>
        <taxon>Fabales</taxon>
        <taxon>Fabaceae</taxon>
        <taxon>Papilionoideae</taxon>
        <taxon>50 kb inversion clade</taxon>
        <taxon>NPAAA clade</taxon>
        <taxon>indigoferoid/millettioid clade</taxon>
        <taxon>Phaseoleae</taxon>
        <taxon>Clitoria</taxon>
    </lineage>
</organism>
<name>A0AAN9FMG6_CLITE</name>
<proteinExistence type="predicted"/>